<accession>A0A443HQN7</accession>
<dbReference type="AlphaFoldDB" id="A0A443HQN7"/>
<evidence type="ECO:0000259" key="1">
    <source>
        <dbReference type="Pfam" id="PF00271"/>
    </source>
</evidence>
<dbReference type="EMBL" id="RCNU01000008">
    <property type="protein sequence ID" value="RWQ94135.1"/>
    <property type="molecule type" value="Genomic_DNA"/>
</dbReference>
<dbReference type="InterPro" id="IPR027417">
    <property type="entry name" value="P-loop_NTPase"/>
</dbReference>
<organism evidence="2 3">
    <name type="scientific">Byssochlamys spectabilis</name>
    <name type="common">Paecilomyces variotii</name>
    <dbReference type="NCBI Taxonomy" id="264951"/>
    <lineage>
        <taxon>Eukaryota</taxon>
        <taxon>Fungi</taxon>
        <taxon>Dikarya</taxon>
        <taxon>Ascomycota</taxon>
        <taxon>Pezizomycotina</taxon>
        <taxon>Eurotiomycetes</taxon>
        <taxon>Eurotiomycetidae</taxon>
        <taxon>Eurotiales</taxon>
        <taxon>Thermoascaceae</taxon>
        <taxon>Paecilomyces</taxon>
    </lineage>
</organism>
<dbReference type="RefSeq" id="XP_028483780.1">
    <property type="nucleotide sequence ID" value="XM_028627325.1"/>
</dbReference>
<sequence length="217" mass="24643">MLVHEQTTVGPRGGFLCDDIRLCIIAANLSYLIRPENDQYSLTDKNIEVNGWHKNFDSSPYGQHFESIVPDSAKLHEVAKLINNVGKDALVMSKWLSRRYDEENVHPAFSSTPNDKRTKSYEPFSSKDKAFVNKPPKILYVSSNIISEGLTITGATCSILLELVPMNKQFEQLVKRIHRYGQDVETDVYQLLADTPVVDIMRRRRRTLLMTSAQAGN</sequence>
<protein>
    <recommendedName>
        <fullName evidence="1">Helicase C-terminal domain-containing protein</fullName>
    </recommendedName>
</protein>
<gene>
    <name evidence="2" type="ORF">C8Q69DRAFT_317564</name>
</gene>
<name>A0A443HQN7_BYSSP</name>
<keyword evidence="3" id="KW-1185">Reference proteome</keyword>
<evidence type="ECO:0000313" key="3">
    <source>
        <dbReference type="Proteomes" id="UP000283841"/>
    </source>
</evidence>
<dbReference type="VEuPathDB" id="FungiDB:C8Q69DRAFT_317564"/>
<dbReference type="InterPro" id="IPR001650">
    <property type="entry name" value="Helicase_C-like"/>
</dbReference>
<reference evidence="2 3" key="1">
    <citation type="journal article" date="2018" name="Front. Microbiol.">
        <title>Genomic and genetic insights into a cosmopolitan fungus, Paecilomyces variotii (Eurotiales).</title>
        <authorList>
            <person name="Urquhart A.S."/>
            <person name="Mondo S.J."/>
            <person name="Makela M.R."/>
            <person name="Hane J.K."/>
            <person name="Wiebenga A."/>
            <person name="He G."/>
            <person name="Mihaltcheva S."/>
            <person name="Pangilinan J."/>
            <person name="Lipzen A."/>
            <person name="Barry K."/>
            <person name="de Vries R.P."/>
            <person name="Grigoriev I.V."/>
            <person name="Idnurm A."/>
        </authorList>
    </citation>
    <scope>NUCLEOTIDE SEQUENCE [LARGE SCALE GENOMIC DNA]</scope>
    <source>
        <strain evidence="2 3">CBS 101075</strain>
    </source>
</reference>
<dbReference type="Gene3D" id="3.40.50.300">
    <property type="entry name" value="P-loop containing nucleotide triphosphate hydrolases"/>
    <property type="match status" value="1"/>
</dbReference>
<evidence type="ECO:0000313" key="2">
    <source>
        <dbReference type="EMBL" id="RWQ94135.1"/>
    </source>
</evidence>
<dbReference type="GeneID" id="39596602"/>
<feature type="domain" description="Helicase C-terminal" evidence="1">
    <location>
        <begin position="93"/>
        <end position="181"/>
    </location>
</feature>
<dbReference type="Pfam" id="PF00271">
    <property type="entry name" value="Helicase_C"/>
    <property type="match status" value="1"/>
</dbReference>
<dbReference type="Proteomes" id="UP000283841">
    <property type="component" value="Unassembled WGS sequence"/>
</dbReference>
<proteinExistence type="predicted"/>
<comment type="caution">
    <text evidence="2">The sequence shown here is derived from an EMBL/GenBank/DDBJ whole genome shotgun (WGS) entry which is preliminary data.</text>
</comment>
<dbReference type="SUPFAM" id="SSF52540">
    <property type="entry name" value="P-loop containing nucleoside triphosphate hydrolases"/>
    <property type="match status" value="1"/>
</dbReference>